<sequence>MELPKFTDFTSAKLIEEFKNRHAKRDIFYNKDETGEKIKDKPIKTKAIEDRKVIELTRMIKDLTLLVKSSGNNREDKSYPHCLNCDGRDHRTRECKKTRNEELFKKLSTEYYKNKGKIELKDDPNQTLLLATEDEFSFSATNKRMSLDNLVESSIIPNSTGSSSFLPIQTLNHKQKNKAKKKNTKSHNHQYLDVFCMHPL</sequence>
<dbReference type="EMBL" id="LSSM01003694">
    <property type="protein sequence ID" value="OMJ17073.1"/>
    <property type="molecule type" value="Genomic_DNA"/>
</dbReference>
<reference evidence="2" key="1">
    <citation type="submission" date="2017-01" db="EMBL/GenBank/DDBJ databases">
        <authorList>
            <person name="Wang Y."/>
            <person name="White M."/>
            <person name="Kvist S."/>
            <person name="Moncalvo J.-M."/>
        </authorList>
    </citation>
    <scope>NUCLEOTIDE SEQUENCE [LARGE SCALE GENOMIC DNA]</scope>
    <source>
        <strain evidence="2">ID-206-W2</strain>
    </source>
</reference>
<organism evidence="1 2">
    <name type="scientific">Smittium culicis</name>
    <dbReference type="NCBI Taxonomy" id="133412"/>
    <lineage>
        <taxon>Eukaryota</taxon>
        <taxon>Fungi</taxon>
        <taxon>Fungi incertae sedis</taxon>
        <taxon>Zoopagomycota</taxon>
        <taxon>Kickxellomycotina</taxon>
        <taxon>Harpellomycetes</taxon>
        <taxon>Harpellales</taxon>
        <taxon>Legeriomycetaceae</taxon>
        <taxon>Smittium</taxon>
    </lineage>
</organism>
<evidence type="ECO:0000313" key="1">
    <source>
        <dbReference type="EMBL" id="OMJ17073.1"/>
    </source>
</evidence>
<proteinExistence type="predicted"/>
<accession>A0A1R1XR01</accession>
<dbReference type="Proteomes" id="UP000187429">
    <property type="component" value="Unassembled WGS sequence"/>
</dbReference>
<dbReference type="AlphaFoldDB" id="A0A1R1XR01"/>
<keyword evidence="2" id="KW-1185">Reference proteome</keyword>
<evidence type="ECO:0000313" key="2">
    <source>
        <dbReference type="Proteomes" id="UP000187429"/>
    </source>
</evidence>
<comment type="caution">
    <text evidence="1">The sequence shown here is derived from an EMBL/GenBank/DDBJ whole genome shotgun (WGS) entry which is preliminary data.</text>
</comment>
<name>A0A1R1XR01_9FUNG</name>
<gene>
    <name evidence="1" type="ORF">AYI69_g7570</name>
</gene>
<protein>
    <submittedName>
        <fullName evidence="1">Uncharacterized protein</fullName>
    </submittedName>
</protein>